<name>A0ABP8Y229_9MICO</name>
<reference evidence="3" key="1">
    <citation type="journal article" date="2019" name="Int. J. Syst. Evol. Microbiol.">
        <title>The Global Catalogue of Microorganisms (GCM) 10K type strain sequencing project: providing services to taxonomists for standard genome sequencing and annotation.</title>
        <authorList>
            <consortium name="The Broad Institute Genomics Platform"/>
            <consortium name="The Broad Institute Genome Sequencing Center for Infectious Disease"/>
            <person name="Wu L."/>
            <person name="Ma J."/>
        </authorList>
    </citation>
    <scope>NUCLEOTIDE SEQUENCE [LARGE SCALE GENOMIC DNA]</scope>
    <source>
        <strain evidence="3">JCM 18961</strain>
    </source>
</reference>
<keyword evidence="3" id="KW-1185">Reference proteome</keyword>
<evidence type="ECO:0000256" key="1">
    <source>
        <dbReference type="SAM" id="MobiDB-lite"/>
    </source>
</evidence>
<dbReference type="Proteomes" id="UP001500556">
    <property type="component" value="Unassembled WGS sequence"/>
</dbReference>
<gene>
    <name evidence="2" type="ORF">GCM10025782_17200</name>
</gene>
<dbReference type="EMBL" id="BAABLO010000004">
    <property type="protein sequence ID" value="GAA4720305.1"/>
    <property type="molecule type" value="Genomic_DNA"/>
</dbReference>
<organism evidence="2 3">
    <name type="scientific">Pedococcus ginsenosidimutans</name>
    <dbReference type="NCBI Taxonomy" id="490570"/>
    <lineage>
        <taxon>Bacteria</taxon>
        <taxon>Bacillati</taxon>
        <taxon>Actinomycetota</taxon>
        <taxon>Actinomycetes</taxon>
        <taxon>Micrococcales</taxon>
        <taxon>Intrasporangiaceae</taxon>
        <taxon>Pedococcus</taxon>
    </lineage>
</organism>
<proteinExistence type="predicted"/>
<feature type="region of interest" description="Disordered" evidence="1">
    <location>
        <begin position="81"/>
        <end position="102"/>
    </location>
</feature>
<protein>
    <submittedName>
        <fullName evidence="2">Uncharacterized protein</fullName>
    </submittedName>
</protein>
<evidence type="ECO:0000313" key="3">
    <source>
        <dbReference type="Proteomes" id="UP001500556"/>
    </source>
</evidence>
<sequence length="135" mass="13101">MSPSTGVGLGFGVVGVDGLGLGVGLEVLGAGVDDVLVDEGGAVGVVPVVVLGAGTVADGASLVGAEGAVLDGALTAAVLDPLLPPRDSPPHPDSAVATASAPATRTVVERSRFWCMVSLSSAHAGTPARTEPHSW</sequence>
<evidence type="ECO:0000313" key="2">
    <source>
        <dbReference type="EMBL" id="GAA4720305.1"/>
    </source>
</evidence>
<accession>A0ABP8Y229</accession>
<comment type="caution">
    <text evidence="2">The sequence shown here is derived from an EMBL/GenBank/DDBJ whole genome shotgun (WGS) entry which is preliminary data.</text>
</comment>